<dbReference type="InterPro" id="IPR000889">
    <property type="entry name" value="Glutathione_peroxidase"/>
</dbReference>
<protein>
    <recommendedName>
        <fullName evidence="5">Glutathione peroxidase</fullName>
    </recommendedName>
</protein>
<keyword evidence="8" id="KW-1185">Reference proteome</keyword>
<gene>
    <name evidence="7" type="ORF">GMA12_17070</name>
</gene>
<feature type="active site" evidence="4">
    <location>
        <position position="36"/>
    </location>
</feature>
<comment type="caution">
    <text evidence="7">The sequence shown here is derived from an EMBL/GenBank/DDBJ whole genome shotgun (WGS) entry which is preliminary data.</text>
</comment>
<dbReference type="Pfam" id="PF00255">
    <property type="entry name" value="GSHPx"/>
    <property type="match status" value="1"/>
</dbReference>
<dbReference type="InterPro" id="IPR029759">
    <property type="entry name" value="GPX_AS"/>
</dbReference>
<reference evidence="7 8" key="1">
    <citation type="submission" date="2019-12" db="EMBL/GenBank/DDBJ databases">
        <authorList>
            <person name="Shi Y."/>
        </authorList>
    </citation>
    <scope>NUCLEOTIDE SEQUENCE [LARGE SCALE GENOMIC DNA]</scope>
    <source>
        <strain evidence="7 8">JCM 17929</strain>
    </source>
</reference>
<dbReference type="GO" id="GO:0004601">
    <property type="term" value="F:peroxidase activity"/>
    <property type="evidence" value="ECO:0007669"/>
    <property type="project" value="UniProtKB-KW"/>
</dbReference>
<dbReference type="PROSITE" id="PS51355">
    <property type="entry name" value="GLUTATHIONE_PEROXID_3"/>
    <property type="match status" value="1"/>
</dbReference>
<evidence type="ECO:0000256" key="5">
    <source>
        <dbReference type="RuleBase" id="RU000499"/>
    </source>
</evidence>
<dbReference type="EMBL" id="WOGU01000021">
    <property type="protein sequence ID" value="MUN64828.1"/>
    <property type="molecule type" value="Genomic_DNA"/>
</dbReference>
<evidence type="ECO:0000256" key="2">
    <source>
        <dbReference type="ARBA" id="ARBA00022559"/>
    </source>
</evidence>
<dbReference type="FunFam" id="3.40.30.10:FF:000010">
    <property type="entry name" value="Glutathione peroxidase"/>
    <property type="match status" value="1"/>
</dbReference>
<comment type="similarity">
    <text evidence="1 5">Belongs to the glutathione peroxidase family.</text>
</comment>
<evidence type="ECO:0000256" key="3">
    <source>
        <dbReference type="ARBA" id="ARBA00023002"/>
    </source>
</evidence>
<keyword evidence="2 5" id="KW-0575">Peroxidase</keyword>
<dbReference type="PIRSF" id="PIRSF000303">
    <property type="entry name" value="Glutathion_perox"/>
    <property type="match status" value="1"/>
</dbReference>
<dbReference type="RefSeq" id="WP_156270706.1">
    <property type="nucleotide sequence ID" value="NZ_WOGU01000021.1"/>
</dbReference>
<dbReference type="PANTHER" id="PTHR11592">
    <property type="entry name" value="GLUTATHIONE PEROXIDASE"/>
    <property type="match status" value="1"/>
</dbReference>
<dbReference type="GO" id="GO:0034599">
    <property type="term" value="P:cellular response to oxidative stress"/>
    <property type="evidence" value="ECO:0007669"/>
    <property type="project" value="TreeGrafter"/>
</dbReference>
<evidence type="ECO:0000259" key="6">
    <source>
        <dbReference type="PROSITE" id="PS51352"/>
    </source>
</evidence>
<dbReference type="Proteomes" id="UP000436989">
    <property type="component" value="Unassembled WGS sequence"/>
</dbReference>
<dbReference type="PANTHER" id="PTHR11592:SF78">
    <property type="entry name" value="GLUTATHIONE PEROXIDASE"/>
    <property type="match status" value="1"/>
</dbReference>
<dbReference type="PRINTS" id="PR01011">
    <property type="entry name" value="GLUTPROXDASE"/>
</dbReference>
<dbReference type="AlphaFoldDB" id="A0A6N8GPJ5"/>
<proteinExistence type="inferred from homology"/>
<organism evidence="7 8">
    <name type="scientific">Kocuria sediminis</name>
    <dbReference type="NCBI Taxonomy" id="1038857"/>
    <lineage>
        <taxon>Bacteria</taxon>
        <taxon>Bacillati</taxon>
        <taxon>Actinomycetota</taxon>
        <taxon>Actinomycetes</taxon>
        <taxon>Micrococcales</taxon>
        <taxon>Micrococcaceae</taxon>
        <taxon>Kocuria</taxon>
    </lineage>
</organism>
<dbReference type="SUPFAM" id="SSF52833">
    <property type="entry name" value="Thioredoxin-like"/>
    <property type="match status" value="1"/>
</dbReference>
<keyword evidence="3 5" id="KW-0560">Oxidoreductase</keyword>
<accession>A0A6N8GPJ5</accession>
<dbReference type="Gene3D" id="3.40.30.10">
    <property type="entry name" value="Glutaredoxin"/>
    <property type="match status" value="1"/>
</dbReference>
<evidence type="ECO:0000256" key="1">
    <source>
        <dbReference type="ARBA" id="ARBA00006926"/>
    </source>
</evidence>
<dbReference type="InterPro" id="IPR013766">
    <property type="entry name" value="Thioredoxin_domain"/>
</dbReference>
<dbReference type="PROSITE" id="PS51352">
    <property type="entry name" value="THIOREDOXIN_2"/>
    <property type="match status" value="1"/>
</dbReference>
<dbReference type="InterPro" id="IPR036249">
    <property type="entry name" value="Thioredoxin-like_sf"/>
</dbReference>
<dbReference type="PROSITE" id="PS00460">
    <property type="entry name" value="GLUTATHIONE_PEROXID_1"/>
    <property type="match status" value="1"/>
</dbReference>
<evidence type="ECO:0000313" key="8">
    <source>
        <dbReference type="Proteomes" id="UP000436989"/>
    </source>
</evidence>
<name>A0A6N8GPJ5_9MICC</name>
<sequence>MTTLHDFTATTLDGREQPLSAYAGKVVLVVNTASRCGFTPQYEGLEQLWRDFGQEGFVVLGFPCDQFGHQEPGTEEEIADFCSRNYGVTFPMFAKVDVNGPGAHPLWAWLRGERSGVMGDAVKWNFTKFLVGRDGRVIRRFAPRTAPAQLAGSIESALAHDEAPGHAG</sequence>
<feature type="domain" description="Thioredoxin" evidence="6">
    <location>
        <begin position="1"/>
        <end position="159"/>
    </location>
</feature>
<evidence type="ECO:0000313" key="7">
    <source>
        <dbReference type="EMBL" id="MUN64828.1"/>
    </source>
</evidence>
<evidence type="ECO:0000256" key="4">
    <source>
        <dbReference type="PIRSR" id="PIRSR000303-1"/>
    </source>
</evidence>
<dbReference type="CDD" id="cd00340">
    <property type="entry name" value="GSH_Peroxidase"/>
    <property type="match status" value="1"/>
</dbReference>